<dbReference type="InterPro" id="IPR015422">
    <property type="entry name" value="PyrdxlP-dep_Trfase_small"/>
</dbReference>
<dbReference type="OrthoDB" id="2382073at2759"/>
<evidence type="ECO:0000313" key="1">
    <source>
        <dbReference type="EMBL" id="KAF2117148.1"/>
    </source>
</evidence>
<proteinExistence type="predicted"/>
<dbReference type="Gene3D" id="3.90.1150.10">
    <property type="entry name" value="Aspartate Aminotransferase, domain 1"/>
    <property type="match status" value="1"/>
</dbReference>
<keyword evidence="2" id="KW-1185">Reference proteome</keyword>
<name>A0A6A5ZFK8_9PLEO</name>
<protein>
    <submittedName>
        <fullName evidence="1">Uncharacterized protein</fullName>
    </submittedName>
</protein>
<dbReference type="AlphaFoldDB" id="A0A6A5ZFK8"/>
<gene>
    <name evidence="1" type="ORF">BDV96DRAFT_598079</name>
</gene>
<sequence>MPKYLGSRKGKCGIGYAVPVCPREVEPSPKNLSILRSYNTSILSPNGFLVTRLKCQQPRPSTAQNLPTFYQNIEEALDIRCESRSLYTIVQNHWLTSDAVDFCSGNILSLNSSGALRNEFLTELDRHPNFTTRSSGVRLIDGNYPYLEQTEQEITAFHGAKISLIIRSAFKANVAV</sequence>
<dbReference type="InterPro" id="IPR015421">
    <property type="entry name" value="PyrdxlP-dep_Trfase_major"/>
</dbReference>
<dbReference type="Proteomes" id="UP000799770">
    <property type="component" value="Unassembled WGS sequence"/>
</dbReference>
<dbReference type="SUPFAM" id="SSF53383">
    <property type="entry name" value="PLP-dependent transferases"/>
    <property type="match status" value="1"/>
</dbReference>
<dbReference type="InterPro" id="IPR015424">
    <property type="entry name" value="PyrdxlP-dep_Trfase"/>
</dbReference>
<evidence type="ECO:0000313" key="2">
    <source>
        <dbReference type="Proteomes" id="UP000799770"/>
    </source>
</evidence>
<dbReference type="EMBL" id="ML977319">
    <property type="protein sequence ID" value="KAF2117148.1"/>
    <property type="molecule type" value="Genomic_DNA"/>
</dbReference>
<dbReference type="Gene3D" id="3.40.640.10">
    <property type="entry name" value="Type I PLP-dependent aspartate aminotransferase-like (Major domain)"/>
    <property type="match status" value="1"/>
</dbReference>
<organism evidence="1 2">
    <name type="scientific">Lophiotrema nucula</name>
    <dbReference type="NCBI Taxonomy" id="690887"/>
    <lineage>
        <taxon>Eukaryota</taxon>
        <taxon>Fungi</taxon>
        <taxon>Dikarya</taxon>
        <taxon>Ascomycota</taxon>
        <taxon>Pezizomycotina</taxon>
        <taxon>Dothideomycetes</taxon>
        <taxon>Pleosporomycetidae</taxon>
        <taxon>Pleosporales</taxon>
        <taxon>Lophiotremataceae</taxon>
        <taxon>Lophiotrema</taxon>
    </lineage>
</organism>
<reference evidence="1" key="1">
    <citation type="journal article" date="2020" name="Stud. Mycol.">
        <title>101 Dothideomycetes genomes: a test case for predicting lifestyles and emergence of pathogens.</title>
        <authorList>
            <person name="Haridas S."/>
            <person name="Albert R."/>
            <person name="Binder M."/>
            <person name="Bloem J."/>
            <person name="Labutti K."/>
            <person name="Salamov A."/>
            <person name="Andreopoulos B."/>
            <person name="Baker S."/>
            <person name="Barry K."/>
            <person name="Bills G."/>
            <person name="Bluhm B."/>
            <person name="Cannon C."/>
            <person name="Castanera R."/>
            <person name="Culley D."/>
            <person name="Daum C."/>
            <person name="Ezra D."/>
            <person name="Gonzalez J."/>
            <person name="Henrissat B."/>
            <person name="Kuo A."/>
            <person name="Liang C."/>
            <person name="Lipzen A."/>
            <person name="Lutzoni F."/>
            <person name="Magnuson J."/>
            <person name="Mondo S."/>
            <person name="Nolan M."/>
            <person name="Ohm R."/>
            <person name="Pangilinan J."/>
            <person name="Park H.-J."/>
            <person name="Ramirez L."/>
            <person name="Alfaro M."/>
            <person name="Sun H."/>
            <person name="Tritt A."/>
            <person name="Yoshinaga Y."/>
            <person name="Zwiers L.-H."/>
            <person name="Turgeon B."/>
            <person name="Goodwin S."/>
            <person name="Spatafora J."/>
            <person name="Crous P."/>
            <person name="Grigoriev I."/>
        </authorList>
    </citation>
    <scope>NUCLEOTIDE SEQUENCE</scope>
    <source>
        <strain evidence="1">CBS 627.86</strain>
    </source>
</reference>
<accession>A0A6A5ZFK8</accession>